<dbReference type="InterPro" id="IPR003447">
    <property type="entry name" value="FEMABX"/>
</dbReference>
<evidence type="ECO:0000256" key="6">
    <source>
        <dbReference type="ARBA" id="ARBA00023316"/>
    </source>
</evidence>
<dbReference type="Proteomes" id="UP000886047">
    <property type="component" value="Unassembled WGS sequence"/>
</dbReference>
<keyword evidence="2" id="KW-0808">Transferase</keyword>
<comment type="similarity">
    <text evidence="1">Belongs to the FemABX family.</text>
</comment>
<name>A0A831LXJ8_9BACT</name>
<gene>
    <name evidence="7" type="ORF">ENN90_15440</name>
</gene>
<evidence type="ECO:0000256" key="4">
    <source>
        <dbReference type="ARBA" id="ARBA00022984"/>
    </source>
</evidence>
<dbReference type="GO" id="GO:0009252">
    <property type="term" value="P:peptidoglycan biosynthetic process"/>
    <property type="evidence" value="ECO:0007669"/>
    <property type="project" value="UniProtKB-KW"/>
</dbReference>
<dbReference type="SUPFAM" id="SSF55729">
    <property type="entry name" value="Acyl-CoA N-acyltransferases (Nat)"/>
    <property type="match status" value="1"/>
</dbReference>
<dbReference type="EMBL" id="DSDK01000865">
    <property type="protein sequence ID" value="HDR52990.1"/>
    <property type="molecule type" value="Genomic_DNA"/>
</dbReference>
<dbReference type="Pfam" id="PF02388">
    <property type="entry name" value="FemAB"/>
    <property type="match status" value="2"/>
</dbReference>
<keyword evidence="3" id="KW-0133">Cell shape</keyword>
<evidence type="ECO:0000256" key="3">
    <source>
        <dbReference type="ARBA" id="ARBA00022960"/>
    </source>
</evidence>
<dbReference type="GO" id="GO:0071555">
    <property type="term" value="P:cell wall organization"/>
    <property type="evidence" value="ECO:0007669"/>
    <property type="project" value="UniProtKB-KW"/>
</dbReference>
<dbReference type="AlphaFoldDB" id="A0A831LXJ8"/>
<comment type="caution">
    <text evidence="7">The sequence shown here is derived from an EMBL/GenBank/DDBJ whole genome shotgun (WGS) entry which is preliminary data.</text>
</comment>
<keyword evidence="6" id="KW-0961">Cell wall biogenesis/degradation</keyword>
<dbReference type="GO" id="GO:0008360">
    <property type="term" value="P:regulation of cell shape"/>
    <property type="evidence" value="ECO:0007669"/>
    <property type="project" value="UniProtKB-KW"/>
</dbReference>
<reference evidence="7" key="1">
    <citation type="journal article" date="2020" name="mSystems">
        <title>Genome- and Community-Level Interaction Insights into Carbon Utilization and Element Cycling Functions of Hydrothermarchaeota in Hydrothermal Sediment.</title>
        <authorList>
            <person name="Zhou Z."/>
            <person name="Liu Y."/>
            <person name="Xu W."/>
            <person name="Pan J."/>
            <person name="Luo Z.H."/>
            <person name="Li M."/>
        </authorList>
    </citation>
    <scope>NUCLEOTIDE SEQUENCE [LARGE SCALE GENOMIC DNA]</scope>
    <source>
        <strain evidence="7">SpSt-1217</strain>
    </source>
</reference>
<organism evidence="7">
    <name type="scientific">Mariniphaga anaerophila</name>
    <dbReference type="NCBI Taxonomy" id="1484053"/>
    <lineage>
        <taxon>Bacteria</taxon>
        <taxon>Pseudomonadati</taxon>
        <taxon>Bacteroidota</taxon>
        <taxon>Bacteroidia</taxon>
        <taxon>Marinilabiliales</taxon>
        <taxon>Prolixibacteraceae</taxon>
        <taxon>Mariniphaga</taxon>
    </lineage>
</organism>
<keyword evidence="5" id="KW-0012">Acyltransferase</keyword>
<dbReference type="PROSITE" id="PS51191">
    <property type="entry name" value="FEMABX"/>
    <property type="match status" value="1"/>
</dbReference>
<evidence type="ECO:0000313" key="7">
    <source>
        <dbReference type="EMBL" id="HDR52990.1"/>
    </source>
</evidence>
<keyword evidence="4" id="KW-0573">Peptidoglycan synthesis</keyword>
<evidence type="ECO:0000256" key="2">
    <source>
        <dbReference type="ARBA" id="ARBA00022679"/>
    </source>
</evidence>
<protein>
    <submittedName>
        <fullName evidence="7">Peptidoglycan bridge formation glycyltransferase FemA/FemB family protein</fullName>
    </submittedName>
</protein>
<dbReference type="InterPro" id="IPR050644">
    <property type="entry name" value="PG_Glycine_Bridge_Synth"/>
</dbReference>
<dbReference type="GO" id="GO:0016755">
    <property type="term" value="F:aminoacyltransferase activity"/>
    <property type="evidence" value="ECO:0007669"/>
    <property type="project" value="InterPro"/>
</dbReference>
<dbReference type="Gene3D" id="3.40.630.30">
    <property type="match status" value="1"/>
</dbReference>
<evidence type="ECO:0000256" key="1">
    <source>
        <dbReference type="ARBA" id="ARBA00009943"/>
    </source>
</evidence>
<evidence type="ECO:0000256" key="5">
    <source>
        <dbReference type="ARBA" id="ARBA00023315"/>
    </source>
</evidence>
<accession>A0A831LXJ8</accession>
<sequence>MHCAIEKKAIGDVIPTNIVQQTSYWANVKKQLGEQPLAFGYEATGDLLNPALPANHLLHDDLLVLIRYIDSKHCIAYVPYGPEGEPEFENQGLFLEELSEVLRSFLPNGCILIRYDLPWENQWANDDNYFDENGNWQGPPSVQSQEFRVNFNTRNWNLQKSPSDNLPSNTFFLNLGQSKENLLQQMKSKTRYNIGLAARKGVRVSSHGLEKLDAWYELYRETSFRNHITLHQKEYFYSAFAGALKENNDVQTRLLMADYEGEYLAAMFLVLSKKRGTYLYGASSGSKRNLMATYAVQWEGIRLAHEAGCDEYDMFGAAPNNDPSHPMYGLYRFKSGFGGRMYHRMGCWDYPLDQKMYEFFRAQEVNFQNYHSVTRN</sequence>
<proteinExistence type="inferred from homology"/>
<dbReference type="PANTHER" id="PTHR36174:SF1">
    <property type="entry name" value="LIPID II:GLYCINE GLYCYLTRANSFERASE"/>
    <property type="match status" value="1"/>
</dbReference>
<dbReference type="InterPro" id="IPR016181">
    <property type="entry name" value="Acyl_CoA_acyltransferase"/>
</dbReference>
<dbReference type="PANTHER" id="PTHR36174">
    <property type="entry name" value="LIPID II:GLYCINE GLYCYLTRANSFERASE"/>
    <property type="match status" value="1"/>
</dbReference>